<accession>A0A1W1XF32</accession>
<evidence type="ECO:0000256" key="3">
    <source>
        <dbReference type="PROSITE-ProRule" id="PRU00169"/>
    </source>
</evidence>
<dbReference type="STRING" id="1121291.SAMN02745134_01634"/>
<dbReference type="GO" id="GO:0003723">
    <property type="term" value="F:RNA binding"/>
    <property type="evidence" value="ECO:0007669"/>
    <property type="project" value="InterPro"/>
</dbReference>
<dbReference type="GO" id="GO:0000160">
    <property type="term" value="P:phosphorelay signal transduction system"/>
    <property type="evidence" value="ECO:0007669"/>
    <property type="project" value="InterPro"/>
</dbReference>
<evidence type="ECO:0000256" key="1">
    <source>
        <dbReference type="ARBA" id="ARBA00018672"/>
    </source>
</evidence>
<evidence type="ECO:0000313" key="6">
    <source>
        <dbReference type="EMBL" id="SMC22526.1"/>
    </source>
</evidence>
<dbReference type="InterPro" id="IPR052048">
    <property type="entry name" value="ST_Response_Regulator"/>
</dbReference>
<keyword evidence="3" id="KW-0597">Phosphoprotein</keyword>
<evidence type="ECO:0000259" key="5">
    <source>
        <dbReference type="PROSITE" id="PS50921"/>
    </source>
</evidence>
<dbReference type="AlphaFoldDB" id="A0A1W1XF32"/>
<evidence type="ECO:0000313" key="7">
    <source>
        <dbReference type="Proteomes" id="UP000192468"/>
    </source>
</evidence>
<protein>
    <recommendedName>
        <fullName evidence="1">Stage 0 sporulation protein A homolog</fullName>
    </recommendedName>
</protein>
<dbReference type="PANTHER" id="PTHR43228">
    <property type="entry name" value="TWO-COMPONENT RESPONSE REGULATOR"/>
    <property type="match status" value="1"/>
</dbReference>
<dbReference type="EMBL" id="FWXH01000004">
    <property type="protein sequence ID" value="SMC22526.1"/>
    <property type="molecule type" value="Genomic_DNA"/>
</dbReference>
<evidence type="ECO:0000259" key="4">
    <source>
        <dbReference type="PROSITE" id="PS50110"/>
    </source>
</evidence>
<dbReference type="Gene3D" id="3.40.50.2300">
    <property type="match status" value="1"/>
</dbReference>
<evidence type="ECO:0000256" key="2">
    <source>
        <dbReference type="ARBA" id="ARBA00024867"/>
    </source>
</evidence>
<dbReference type="InterPro" id="IPR011006">
    <property type="entry name" value="CheY-like_superfamily"/>
</dbReference>
<dbReference type="InterPro" id="IPR001789">
    <property type="entry name" value="Sig_transdc_resp-reg_receiver"/>
</dbReference>
<comment type="function">
    <text evidence="2">May play the central regulatory role in sporulation. It may be an element of the effector pathway responsible for the activation of sporulation genes in response to nutritional stress. Spo0A may act in concert with spo0H (a sigma factor) to control the expression of some genes that are critical to the sporulation process.</text>
</comment>
<dbReference type="PANTHER" id="PTHR43228:SF6">
    <property type="entry name" value="RESPONSE REGULATOR RECEIVER"/>
    <property type="match status" value="1"/>
</dbReference>
<feature type="domain" description="Response regulatory" evidence="4">
    <location>
        <begin position="6"/>
        <end position="121"/>
    </location>
</feature>
<sequence length="186" mass="21176">MKMSNTIIVAEDEPITRMDICEMLTSAGYYVVGEASNGLQAVELCRRFKPDLVLMDIKMPKLDGIQAAKLLIKENVVESIVILTAYSGKEFIDKVKEVGVIGYIVKPIDENRLIPQVEIAISKGKEIKLMKENIKNTKVIHEAKEILMEKYKLTENDAYKKLRKMSMDKQVSILETCKNVIKYKAY</sequence>
<feature type="modified residue" description="4-aspartylphosphate" evidence="3">
    <location>
        <position position="56"/>
    </location>
</feature>
<reference evidence="6 7" key="1">
    <citation type="submission" date="2017-04" db="EMBL/GenBank/DDBJ databases">
        <authorList>
            <person name="Afonso C.L."/>
            <person name="Miller P.J."/>
            <person name="Scott M.A."/>
            <person name="Spackman E."/>
            <person name="Goraichik I."/>
            <person name="Dimitrov K.M."/>
            <person name="Suarez D.L."/>
            <person name="Swayne D.E."/>
        </authorList>
    </citation>
    <scope>NUCLEOTIDE SEQUENCE [LARGE SCALE GENOMIC DNA]</scope>
    <source>
        <strain evidence="6 7">DSM 12555</strain>
    </source>
</reference>
<dbReference type="InterPro" id="IPR008327">
    <property type="entry name" value="Sig_transdc_resp-reg_antiterm"/>
</dbReference>
<proteinExistence type="predicted"/>
<organism evidence="6 7">
    <name type="scientific">Clostridium acidisoli DSM 12555</name>
    <dbReference type="NCBI Taxonomy" id="1121291"/>
    <lineage>
        <taxon>Bacteria</taxon>
        <taxon>Bacillati</taxon>
        <taxon>Bacillota</taxon>
        <taxon>Clostridia</taxon>
        <taxon>Eubacteriales</taxon>
        <taxon>Clostridiaceae</taxon>
        <taxon>Clostridium</taxon>
    </lineage>
</organism>
<dbReference type="Pfam" id="PF00072">
    <property type="entry name" value="Response_reg"/>
    <property type="match status" value="1"/>
</dbReference>
<dbReference type="PROSITE" id="PS50110">
    <property type="entry name" value="RESPONSE_REGULATORY"/>
    <property type="match status" value="1"/>
</dbReference>
<dbReference type="Pfam" id="PF03861">
    <property type="entry name" value="ANTAR"/>
    <property type="match status" value="1"/>
</dbReference>
<dbReference type="InterPro" id="IPR005561">
    <property type="entry name" value="ANTAR"/>
</dbReference>
<feature type="domain" description="ANTAR" evidence="5">
    <location>
        <begin position="120"/>
        <end position="181"/>
    </location>
</feature>
<dbReference type="Gene3D" id="1.10.10.10">
    <property type="entry name" value="Winged helix-like DNA-binding domain superfamily/Winged helix DNA-binding domain"/>
    <property type="match status" value="1"/>
</dbReference>
<dbReference type="Proteomes" id="UP000192468">
    <property type="component" value="Unassembled WGS sequence"/>
</dbReference>
<dbReference type="PIRSF" id="PIRSF036382">
    <property type="entry name" value="RR_antiterm"/>
    <property type="match status" value="1"/>
</dbReference>
<dbReference type="SMART" id="SM01012">
    <property type="entry name" value="ANTAR"/>
    <property type="match status" value="1"/>
</dbReference>
<name>A0A1W1XF32_9CLOT</name>
<gene>
    <name evidence="6" type="ORF">SAMN02745134_01634</name>
</gene>
<dbReference type="PROSITE" id="PS50921">
    <property type="entry name" value="ANTAR"/>
    <property type="match status" value="1"/>
</dbReference>
<dbReference type="InterPro" id="IPR036388">
    <property type="entry name" value="WH-like_DNA-bd_sf"/>
</dbReference>
<dbReference type="SUPFAM" id="SSF52172">
    <property type="entry name" value="CheY-like"/>
    <property type="match status" value="1"/>
</dbReference>
<dbReference type="SMART" id="SM00448">
    <property type="entry name" value="REC"/>
    <property type="match status" value="1"/>
</dbReference>
<keyword evidence="7" id="KW-1185">Reference proteome</keyword>